<dbReference type="EMBL" id="JAHHHN010000051">
    <property type="protein sequence ID" value="MBW4565900.1"/>
    <property type="molecule type" value="Genomic_DNA"/>
</dbReference>
<dbReference type="AlphaFoldDB" id="A0A951Q530"/>
<dbReference type="InterPro" id="IPR020994">
    <property type="entry name" value="Uncharacterised_Ca-bd_CcbP"/>
</dbReference>
<reference evidence="1" key="1">
    <citation type="submission" date="2021-05" db="EMBL/GenBank/DDBJ databases">
        <authorList>
            <person name="Pietrasiak N."/>
            <person name="Ward R."/>
            <person name="Stajich J.E."/>
            <person name="Kurbessoian T."/>
        </authorList>
    </citation>
    <scope>NUCLEOTIDE SEQUENCE</scope>
    <source>
        <strain evidence="1">JT2-VF2</strain>
    </source>
</reference>
<protein>
    <submittedName>
        <fullName evidence="1">Calcium-binding protein</fullName>
    </submittedName>
</protein>
<proteinExistence type="predicted"/>
<accession>A0A951Q530</accession>
<reference evidence="1" key="2">
    <citation type="journal article" date="2022" name="Microbiol. Resour. Announc.">
        <title>Metagenome Sequencing to Explore Phylogenomics of Terrestrial Cyanobacteria.</title>
        <authorList>
            <person name="Ward R.D."/>
            <person name="Stajich J.E."/>
            <person name="Johansen J.R."/>
            <person name="Huntemann M."/>
            <person name="Clum A."/>
            <person name="Foster B."/>
            <person name="Foster B."/>
            <person name="Roux S."/>
            <person name="Palaniappan K."/>
            <person name="Varghese N."/>
            <person name="Mukherjee S."/>
            <person name="Reddy T.B.K."/>
            <person name="Daum C."/>
            <person name="Copeland A."/>
            <person name="Chen I.A."/>
            <person name="Ivanova N.N."/>
            <person name="Kyrpides N.C."/>
            <person name="Shapiro N."/>
            <person name="Eloe-Fadrosh E.A."/>
            <person name="Pietrasiak N."/>
        </authorList>
    </citation>
    <scope>NUCLEOTIDE SEQUENCE</scope>
    <source>
        <strain evidence="1">JT2-VF2</strain>
    </source>
</reference>
<gene>
    <name evidence="1" type="ORF">KME32_33430</name>
</gene>
<evidence type="ECO:0000313" key="2">
    <source>
        <dbReference type="Proteomes" id="UP000715781"/>
    </source>
</evidence>
<dbReference type="Proteomes" id="UP000715781">
    <property type="component" value="Unassembled WGS sequence"/>
</dbReference>
<organism evidence="1 2">
    <name type="scientific">Mojavia pulchra JT2-VF2</name>
    <dbReference type="NCBI Taxonomy" id="287848"/>
    <lineage>
        <taxon>Bacteria</taxon>
        <taxon>Bacillati</taxon>
        <taxon>Cyanobacteriota</taxon>
        <taxon>Cyanophyceae</taxon>
        <taxon>Nostocales</taxon>
        <taxon>Nostocaceae</taxon>
    </lineage>
</organism>
<name>A0A951Q530_9NOST</name>
<dbReference type="Gene3D" id="6.10.140.400">
    <property type="match status" value="2"/>
</dbReference>
<sequence>MSKVEQDEEREERIALEAVVDAYGEEERAIGWYYYLAENMDFPFQAKWISHKRPEGRNLEVVGMSPADDCSHDMFVEVRYQQGSVDDIFSARLCEINPINVDEETAQVIADWHYWVARGYEF</sequence>
<evidence type="ECO:0000313" key="1">
    <source>
        <dbReference type="EMBL" id="MBW4565900.1"/>
    </source>
</evidence>
<comment type="caution">
    <text evidence="1">The sequence shown here is derived from an EMBL/GenBank/DDBJ whole genome shotgun (WGS) entry which is preliminary data.</text>
</comment>
<dbReference type="Pfam" id="PF11535">
    <property type="entry name" value="Calci_bind_CcbP"/>
    <property type="match status" value="1"/>
</dbReference>